<evidence type="ECO:0000313" key="6">
    <source>
        <dbReference type="Proteomes" id="UP001154282"/>
    </source>
</evidence>
<dbReference type="Proteomes" id="UP001154282">
    <property type="component" value="Unassembled WGS sequence"/>
</dbReference>
<dbReference type="PANTHER" id="PTHR43832:SF1">
    <property type="entry name" value="S-ADENOSYL-L-METHIONINE-DEPENDENT METHYLTRANSFERASES SUPERFAMILY PROTEIN"/>
    <property type="match status" value="1"/>
</dbReference>
<evidence type="ECO:0000256" key="2">
    <source>
        <dbReference type="ARBA" id="ARBA00022603"/>
    </source>
</evidence>
<dbReference type="GO" id="GO:0008757">
    <property type="term" value="F:S-adenosylmethionine-dependent methyltransferase activity"/>
    <property type="evidence" value="ECO:0007669"/>
    <property type="project" value="InterPro"/>
</dbReference>
<keyword evidence="2" id="KW-0489">Methyltransferase</keyword>
<dbReference type="SUPFAM" id="SSF53335">
    <property type="entry name" value="S-adenosyl-L-methionine-dependent methyltransferases"/>
    <property type="match status" value="1"/>
</dbReference>
<comment type="caution">
    <text evidence="5">The sequence shown here is derived from an EMBL/GenBank/DDBJ whole genome shotgun (WGS) entry which is preliminary data.</text>
</comment>
<reference evidence="5" key="1">
    <citation type="submission" date="2022-08" db="EMBL/GenBank/DDBJ databases">
        <authorList>
            <person name="Gutierrez-Valencia J."/>
        </authorList>
    </citation>
    <scope>NUCLEOTIDE SEQUENCE</scope>
</reference>
<dbReference type="CDD" id="cd02440">
    <property type="entry name" value="AdoMet_MTases"/>
    <property type="match status" value="1"/>
</dbReference>
<dbReference type="Pfam" id="PF08241">
    <property type="entry name" value="Methyltransf_11"/>
    <property type="match status" value="1"/>
</dbReference>
<proteinExistence type="inferred from homology"/>
<dbReference type="EMBL" id="CAMGYJ010000011">
    <property type="protein sequence ID" value="CAI0629303.1"/>
    <property type="molecule type" value="Genomic_DNA"/>
</dbReference>
<keyword evidence="3" id="KW-0949">S-adenosyl-L-methionine</keyword>
<dbReference type="Gene3D" id="3.40.50.150">
    <property type="entry name" value="Vaccinia Virus protein VP39"/>
    <property type="match status" value="1"/>
</dbReference>
<evidence type="ECO:0000256" key="3">
    <source>
        <dbReference type="ARBA" id="ARBA00022691"/>
    </source>
</evidence>
<name>A0AAV0S7Y3_9ROSI</name>
<feature type="domain" description="Methyltransferase type 11" evidence="4">
    <location>
        <begin position="8"/>
        <end position="61"/>
    </location>
</feature>
<evidence type="ECO:0000259" key="4">
    <source>
        <dbReference type="Pfam" id="PF08241"/>
    </source>
</evidence>
<comment type="similarity">
    <text evidence="1">Belongs to the CFA/CMAS family.</text>
</comment>
<evidence type="ECO:0000256" key="1">
    <source>
        <dbReference type="ARBA" id="ARBA00010815"/>
    </source>
</evidence>
<organism evidence="5 6">
    <name type="scientific">Linum tenue</name>
    <dbReference type="NCBI Taxonomy" id="586396"/>
    <lineage>
        <taxon>Eukaryota</taxon>
        <taxon>Viridiplantae</taxon>
        <taxon>Streptophyta</taxon>
        <taxon>Embryophyta</taxon>
        <taxon>Tracheophyta</taxon>
        <taxon>Spermatophyta</taxon>
        <taxon>Magnoliopsida</taxon>
        <taxon>eudicotyledons</taxon>
        <taxon>Gunneridae</taxon>
        <taxon>Pentapetalae</taxon>
        <taxon>rosids</taxon>
        <taxon>fabids</taxon>
        <taxon>Malpighiales</taxon>
        <taxon>Linaceae</taxon>
        <taxon>Linum</taxon>
    </lineage>
</organism>
<accession>A0AAV0S7Y3</accession>
<keyword evidence="2" id="KW-0808">Transferase</keyword>
<dbReference type="InterPro" id="IPR013216">
    <property type="entry name" value="Methyltransf_11"/>
</dbReference>
<evidence type="ECO:0000313" key="5">
    <source>
        <dbReference type="EMBL" id="CAI0629303.1"/>
    </source>
</evidence>
<dbReference type="PANTHER" id="PTHR43832">
    <property type="match status" value="1"/>
</dbReference>
<dbReference type="InterPro" id="IPR029063">
    <property type="entry name" value="SAM-dependent_MTases_sf"/>
</dbReference>
<sequence>MLELDRQLQNVEIHVADISKFEMEASFDRIYSIEMFEHMKNYRDLLGKISKWMKQDGRLFVHQYFFSGGTMPSANLLLYFQVKFRSISQFGSRFRQPGSLL</sequence>
<protein>
    <recommendedName>
        <fullName evidence="4">Methyltransferase type 11 domain-containing protein</fullName>
    </recommendedName>
</protein>
<dbReference type="GO" id="GO:0032259">
    <property type="term" value="P:methylation"/>
    <property type="evidence" value="ECO:0007669"/>
    <property type="project" value="UniProtKB-KW"/>
</dbReference>
<gene>
    <name evidence="5" type="ORF">LITE_LOCUS51960</name>
</gene>
<keyword evidence="6" id="KW-1185">Reference proteome</keyword>
<dbReference type="AlphaFoldDB" id="A0AAV0S7Y3"/>